<evidence type="ECO:0000259" key="3">
    <source>
        <dbReference type="Pfam" id="PF03061"/>
    </source>
</evidence>
<sequence>MDEDSSGGEETSVGFTPRGSESEIVDQLNAHVREHEFLAELGFAVETIEDGRLRASVPHDEKYANPGMGGRLHGGIVVSALDSVMGFTLMAALGRTETRKVGPTVNLTTNFVSSADEALDATGEIVRIGSSTAVVDGELRGRDSDRVIATGQGVWRVYDDSER</sequence>
<dbReference type="RefSeq" id="WP_012944905.1">
    <property type="nucleotide sequence ID" value="NC_013744.1"/>
</dbReference>
<dbReference type="AlphaFoldDB" id="D2RZW4"/>
<organism evidence="4 5">
    <name type="scientific">Haloterrigena turkmenica (strain ATCC 51198 / DSM 5511 / JCM 9101 / NCIMB 13204 / VKM B-1734 / 4k)</name>
    <name type="common">Halococcus turkmenicus</name>
    <dbReference type="NCBI Taxonomy" id="543526"/>
    <lineage>
        <taxon>Archaea</taxon>
        <taxon>Methanobacteriati</taxon>
        <taxon>Methanobacteriota</taxon>
        <taxon>Stenosarchaea group</taxon>
        <taxon>Halobacteria</taxon>
        <taxon>Halobacteriales</taxon>
        <taxon>Natrialbaceae</taxon>
        <taxon>Haloterrigena</taxon>
    </lineage>
</organism>
<dbReference type="InterPro" id="IPR003736">
    <property type="entry name" value="PAAI_dom"/>
</dbReference>
<dbReference type="InterPro" id="IPR029069">
    <property type="entry name" value="HotDog_dom_sf"/>
</dbReference>
<keyword evidence="1" id="KW-0378">Hydrolase</keyword>
<dbReference type="PANTHER" id="PTHR43240">
    <property type="entry name" value="1,4-DIHYDROXY-2-NAPHTHOYL-COA THIOESTERASE 1"/>
    <property type="match status" value="1"/>
</dbReference>
<evidence type="ECO:0000256" key="1">
    <source>
        <dbReference type="ARBA" id="ARBA00022801"/>
    </source>
</evidence>
<dbReference type="NCBIfam" id="TIGR00369">
    <property type="entry name" value="unchar_dom_1"/>
    <property type="match status" value="1"/>
</dbReference>
<feature type="domain" description="Thioesterase" evidence="3">
    <location>
        <begin position="69"/>
        <end position="144"/>
    </location>
</feature>
<evidence type="ECO:0000256" key="2">
    <source>
        <dbReference type="SAM" id="MobiDB-lite"/>
    </source>
</evidence>
<evidence type="ECO:0000313" key="4">
    <source>
        <dbReference type="EMBL" id="ADB62661.1"/>
    </source>
</evidence>
<name>D2RZW4_HALTV</name>
<dbReference type="Pfam" id="PF03061">
    <property type="entry name" value="4HBT"/>
    <property type="match status" value="1"/>
</dbReference>
<geneLocation type="plasmid" evidence="4 5">
    <name>pHTUR01</name>
</geneLocation>
<protein>
    <submittedName>
        <fullName evidence="4">Thioesterase superfamily protein</fullName>
    </submittedName>
</protein>
<dbReference type="PANTHER" id="PTHR43240:SF20">
    <property type="entry name" value="MEDIUM_LONG-CHAIN ACYL-COA THIOESTERASE YIGI"/>
    <property type="match status" value="1"/>
</dbReference>
<dbReference type="CDD" id="cd03443">
    <property type="entry name" value="PaaI_thioesterase"/>
    <property type="match status" value="1"/>
</dbReference>
<proteinExistence type="predicted"/>
<reference evidence="4 5" key="1">
    <citation type="journal article" date="2010" name="Stand. Genomic Sci.">
        <title>Complete genome sequence of Haloterrigena turkmenica type strain (4k).</title>
        <authorList>
            <person name="Saunders E."/>
            <person name="Tindall B.J."/>
            <person name="Fahnrich R."/>
            <person name="Lapidus A."/>
            <person name="Copeland A."/>
            <person name="Del Rio T.G."/>
            <person name="Lucas S."/>
            <person name="Chen F."/>
            <person name="Tice H."/>
            <person name="Cheng J.F."/>
            <person name="Han C."/>
            <person name="Detter J.C."/>
            <person name="Bruce D."/>
            <person name="Goodwin L."/>
            <person name="Chain P."/>
            <person name="Pitluck S."/>
            <person name="Pati A."/>
            <person name="Ivanova N."/>
            <person name="Mavromatis K."/>
            <person name="Chen A."/>
            <person name="Palaniappan K."/>
            <person name="Land M."/>
            <person name="Hauser L."/>
            <person name="Chang Y.J."/>
            <person name="Jeffries C.D."/>
            <person name="Brettin T."/>
            <person name="Rohde M."/>
            <person name="Goker M."/>
            <person name="Bristow J."/>
            <person name="Eisen J.A."/>
            <person name="Markowitz V."/>
            <person name="Hugenholtz P."/>
            <person name="Klenk H.P."/>
            <person name="Kyrpides N.C."/>
        </authorList>
    </citation>
    <scope>NUCLEOTIDE SEQUENCE [LARGE SCALE GENOMIC DNA]</scope>
    <source>
        <strain evidence="5">ATCC 51198 / DSM 5511 / JCM 9101 / NCIMB 13204 / VKM B-1734 / 4k</strain>
    </source>
</reference>
<accession>D2RZW4</accession>
<gene>
    <name evidence="4" type="ordered locus">Htur_3799</name>
</gene>
<dbReference type="KEGG" id="htu:Htur_3799"/>
<dbReference type="Proteomes" id="UP000001903">
    <property type="component" value="Plasmid pHTUR01"/>
</dbReference>
<evidence type="ECO:0000313" key="5">
    <source>
        <dbReference type="Proteomes" id="UP000001903"/>
    </source>
</evidence>
<dbReference type="Gene3D" id="3.10.129.10">
    <property type="entry name" value="Hotdog Thioesterase"/>
    <property type="match status" value="1"/>
</dbReference>
<dbReference type="OrthoDB" id="24516at2157"/>
<keyword evidence="4" id="KW-0614">Plasmid</keyword>
<dbReference type="EMBL" id="CP001861">
    <property type="protein sequence ID" value="ADB62661.1"/>
    <property type="molecule type" value="Genomic_DNA"/>
</dbReference>
<dbReference type="GeneID" id="8744427"/>
<dbReference type="HOGENOM" id="CLU_1623435_0_0_2"/>
<dbReference type="GO" id="GO:0016787">
    <property type="term" value="F:hydrolase activity"/>
    <property type="evidence" value="ECO:0007669"/>
    <property type="project" value="UniProtKB-KW"/>
</dbReference>
<dbReference type="InterPro" id="IPR006683">
    <property type="entry name" value="Thioestr_dom"/>
</dbReference>
<dbReference type="SUPFAM" id="SSF54637">
    <property type="entry name" value="Thioesterase/thiol ester dehydrase-isomerase"/>
    <property type="match status" value="1"/>
</dbReference>
<feature type="region of interest" description="Disordered" evidence="2">
    <location>
        <begin position="1"/>
        <end position="21"/>
    </location>
</feature>
<keyword evidence="5" id="KW-1185">Reference proteome</keyword>